<dbReference type="PANTHER" id="PTHR32246">
    <property type="entry name" value="INGRESSION PROTEIN FIC1"/>
    <property type="match status" value="1"/>
</dbReference>
<comment type="caution">
    <text evidence="2">The sequence shown here is derived from an EMBL/GenBank/DDBJ whole genome shotgun (WGS) entry which is preliminary data.</text>
</comment>
<name>A0ABQ8HGG6_9ROSI</name>
<evidence type="ECO:0000259" key="1">
    <source>
        <dbReference type="PROSITE" id="PS50004"/>
    </source>
</evidence>
<evidence type="ECO:0000313" key="3">
    <source>
        <dbReference type="Proteomes" id="UP000827721"/>
    </source>
</evidence>
<dbReference type="Pfam" id="PF00168">
    <property type="entry name" value="C2"/>
    <property type="match status" value="1"/>
</dbReference>
<dbReference type="InterPro" id="IPR044750">
    <property type="entry name" value="C2_SRC2/BAP"/>
</dbReference>
<protein>
    <recommendedName>
        <fullName evidence="1">C2 domain-containing protein</fullName>
    </recommendedName>
</protein>
<organism evidence="2 3">
    <name type="scientific">Xanthoceras sorbifolium</name>
    <dbReference type="NCBI Taxonomy" id="99658"/>
    <lineage>
        <taxon>Eukaryota</taxon>
        <taxon>Viridiplantae</taxon>
        <taxon>Streptophyta</taxon>
        <taxon>Embryophyta</taxon>
        <taxon>Tracheophyta</taxon>
        <taxon>Spermatophyta</taxon>
        <taxon>Magnoliopsida</taxon>
        <taxon>eudicotyledons</taxon>
        <taxon>Gunneridae</taxon>
        <taxon>Pentapetalae</taxon>
        <taxon>rosids</taxon>
        <taxon>malvids</taxon>
        <taxon>Sapindales</taxon>
        <taxon>Sapindaceae</taxon>
        <taxon>Xanthoceroideae</taxon>
        <taxon>Xanthoceras</taxon>
    </lineage>
</organism>
<evidence type="ECO:0000313" key="2">
    <source>
        <dbReference type="EMBL" id="KAH7557714.1"/>
    </source>
</evidence>
<dbReference type="SMART" id="SM00239">
    <property type="entry name" value="C2"/>
    <property type="match status" value="1"/>
</dbReference>
<dbReference type="EMBL" id="JAFEMO010000011">
    <property type="protein sequence ID" value="KAH7557714.1"/>
    <property type="molecule type" value="Genomic_DNA"/>
</dbReference>
<keyword evidence="3" id="KW-1185">Reference proteome</keyword>
<dbReference type="SUPFAM" id="SSF49562">
    <property type="entry name" value="C2 domain (Calcium/lipid-binding domain, CaLB)"/>
    <property type="match status" value="1"/>
</dbReference>
<accession>A0ABQ8HGG6</accession>
<reference evidence="2 3" key="1">
    <citation type="submission" date="2021-02" db="EMBL/GenBank/DDBJ databases">
        <title>Plant Genome Project.</title>
        <authorList>
            <person name="Zhang R.-G."/>
        </authorList>
    </citation>
    <scope>NUCLEOTIDE SEQUENCE [LARGE SCALE GENOMIC DNA]</scope>
    <source>
        <tissue evidence="2">Leaves</tissue>
    </source>
</reference>
<dbReference type="Gene3D" id="2.60.40.150">
    <property type="entry name" value="C2 domain"/>
    <property type="match status" value="1"/>
</dbReference>
<dbReference type="Proteomes" id="UP000827721">
    <property type="component" value="Unassembled WGS sequence"/>
</dbReference>
<gene>
    <name evidence="2" type="ORF">JRO89_XS11G0207300</name>
</gene>
<sequence length="295" mass="31693">MASGHEVEVTISSAKDLKNVNWRHGPNKPYAVVWVDPSRKLSTKVDKEGDTCPLWDETLVVPLPGPVVDEDTLCIDIVHAGDEEDTKKLIGSARLKLIEVLEEAGFGEPLRRSLTLKRPSGRPHGKVDVKVTIREPRYQPPAAYYAPPYGVPQPPPHAAPGSREYGYSYGAGSRDYGYSYGQQGPPPPGGYPYYPTAPPPSGYPYQSYNMPPPTASSYSYGQAPYSDQGAGYYGGEEKKKSSKFGGMGTGLAVGAVAGALGGLALAEGFDALEDKIEDDVAEKVEDDLGYDGDDF</sequence>
<feature type="domain" description="C2" evidence="1">
    <location>
        <begin position="1"/>
        <end position="110"/>
    </location>
</feature>
<proteinExistence type="predicted"/>
<dbReference type="InterPro" id="IPR035892">
    <property type="entry name" value="C2_domain_sf"/>
</dbReference>
<dbReference type="CDD" id="cd04051">
    <property type="entry name" value="C2_SRC2_like"/>
    <property type="match status" value="1"/>
</dbReference>
<dbReference type="PROSITE" id="PS50004">
    <property type="entry name" value="C2"/>
    <property type="match status" value="1"/>
</dbReference>
<dbReference type="InterPro" id="IPR000008">
    <property type="entry name" value="C2_dom"/>
</dbReference>
<dbReference type="PANTHER" id="PTHR32246:SF20">
    <property type="entry name" value="CALCIUM-DEPENDENT LIPID-BINDING (CALB DOMAIN) FAMILY PROTEIN"/>
    <property type="match status" value="1"/>
</dbReference>